<accession>A0A202BGD1</accession>
<proteinExistence type="predicted"/>
<comment type="caution">
    <text evidence="1">The sequence shown here is derived from an EMBL/GenBank/DDBJ whole genome shotgun (WGS) entry which is preliminary data.</text>
</comment>
<reference evidence="1 2" key="1">
    <citation type="submission" date="2017-05" db="EMBL/GenBank/DDBJ databases">
        <title>Chromobacterium violaceum GHPS1 isolated from Hydrocarbon polluted soil in French Guiana display an awesome secondary metabolite arsenal and a battery of drug and heavy-metal-resistance and detoxification of xenobiotics proteins.</title>
        <authorList>
            <person name="Belbahri L."/>
        </authorList>
    </citation>
    <scope>NUCLEOTIDE SEQUENCE [LARGE SCALE GENOMIC DNA]</scope>
    <source>
        <strain evidence="1 2">GHPS1</strain>
    </source>
</reference>
<evidence type="ECO:0000313" key="2">
    <source>
        <dbReference type="Proteomes" id="UP000196342"/>
    </source>
</evidence>
<protein>
    <submittedName>
        <fullName evidence="1">Uncharacterized protein</fullName>
    </submittedName>
</protein>
<keyword evidence="2" id="KW-1185">Reference proteome</keyword>
<sequence length="76" mass="7889">MTDKPLNAAPSGVPLEIIITVSGGMVSTVYASDATCTVTIVDWDDAADDGADYFPLKGFASRAACEAQLRQLIPVG</sequence>
<gene>
    <name evidence="1" type="ORF">CBW21_00090</name>
</gene>
<evidence type="ECO:0000313" key="1">
    <source>
        <dbReference type="EMBL" id="OVE50432.1"/>
    </source>
</evidence>
<dbReference type="AlphaFoldDB" id="A0A202BGD1"/>
<organism evidence="1 2">
    <name type="scientific">Chromobacterium violaceum</name>
    <dbReference type="NCBI Taxonomy" id="536"/>
    <lineage>
        <taxon>Bacteria</taxon>
        <taxon>Pseudomonadati</taxon>
        <taxon>Pseudomonadota</taxon>
        <taxon>Betaproteobacteria</taxon>
        <taxon>Neisseriales</taxon>
        <taxon>Chromobacteriaceae</taxon>
        <taxon>Chromobacterium</taxon>
    </lineage>
</organism>
<dbReference type="RefSeq" id="WP_087696993.1">
    <property type="nucleotide sequence ID" value="NZ_NHOO01000001.1"/>
</dbReference>
<dbReference type="EMBL" id="NHOO01000001">
    <property type="protein sequence ID" value="OVE50432.1"/>
    <property type="molecule type" value="Genomic_DNA"/>
</dbReference>
<name>A0A202BGD1_CHRVL</name>
<dbReference type="Proteomes" id="UP000196342">
    <property type="component" value="Unassembled WGS sequence"/>
</dbReference>